<dbReference type="AlphaFoldDB" id="A0A6H9YVK0"/>
<dbReference type="Proteomes" id="UP000468735">
    <property type="component" value="Unassembled WGS sequence"/>
</dbReference>
<proteinExistence type="predicted"/>
<evidence type="ECO:0000313" key="3">
    <source>
        <dbReference type="EMBL" id="KAB2351099.1"/>
    </source>
</evidence>
<evidence type="ECO:0000259" key="2">
    <source>
        <dbReference type="Pfam" id="PF01261"/>
    </source>
</evidence>
<feature type="region of interest" description="Disordered" evidence="1">
    <location>
        <begin position="1"/>
        <end position="65"/>
    </location>
</feature>
<comment type="caution">
    <text evidence="3">The sequence shown here is derived from an EMBL/GenBank/DDBJ whole genome shotgun (WGS) entry which is preliminary data.</text>
</comment>
<name>A0A6H9YVK0_9ACTN</name>
<feature type="domain" description="Xylose isomerase-like TIM barrel" evidence="2">
    <location>
        <begin position="87"/>
        <end position="320"/>
    </location>
</feature>
<dbReference type="SUPFAM" id="SSF51658">
    <property type="entry name" value="Xylose isomerase-like"/>
    <property type="match status" value="1"/>
</dbReference>
<reference evidence="3 4" key="1">
    <citation type="submission" date="2019-09" db="EMBL/GenBank/DDBJ databases">
        <title>Actinomadura physcomitrii sp. nov., a novel actinomycete isolated from moss [Physcomitrium sphaericum (Ludw) Fuernr].</title>
        <authorList>
            <person name="Zhuang X."/>
            <person name="Liu C."/>
        </authorList>
    </citation>
    <scope>NUCLEOTIDE SEQUENCE [LARGE SCALE GENOMIC DNA]</scope>
    <source>
        <strain evidence="3 4">HMC1</strain>
    </source>
</reference>
<organism evidence="3 4">
    <name type="scientific">Actinomadura rudentiformis</name>
    <dbReference type="NCBI Taxonomy" id="359158"/>
    <lineage>
        <taxon>Bacteria</taxon>
        <taxon>Bacillati</taxon>
        <taxon>Actinomycetota</taxon>
        <taxon>Actinomycetes</taxon>
        <taxon>Streptosporangiales</taxon>
        <taxon>Thermomonosporaceae</taxon>
        <taxon>Actinomadura</taxon>
    </lineage>
</organism>
<protein>
    <submittedName>
        <fullName evidence="3">Sugar phosphate isomerase/epimerase</fullName>
    </submittedName>
</protein>
<gene>
    <name evidence="3" type="ORF">F8566_07380</name>
</gene>
<dbReference type="Pfam" id="PF01261">
    <property type="entry name" value="AP_endonuc_2"/>
    <property type="match status" value="1"/>
</dbReference>
<dbReference type="GO" id="GO:0016853">
    <property type="term" value="F:isomerase activity"/>
    <property type="evidence" value="ECO:0007669"/>
    <property type="project" value="UniProtKB-KW"/>
</dbReference>
<evidence type="ECO:0000313" key="4">
    <source>
        <dbReference type="Proteomes" id="UP000468735"/>
    </source>
</evidence>
<dbReference type="PANTHER" id="PTHR12110:SF47">
    <property type="match status" value="1"/>
</dbReference>
<accession>A0A6H9YVK0</accession>
<dbReference type="InterPro" id="IPR050312">
    <property type="entry name" value="IolE/XylAMocC-like"/>
</dbReference>
<dbReference type="OrthoDB" id="3248123at2"/>
<sequence>MARRFRQRLQRIGFPLRERRGAGQGQGEGPAGPPRAGHATDTAERTSGEGALTPQHNGVVSPGIRVPDAPITLSTASVYPEKVPSAFEIAALLGYDGIEVMVSTDASSQDLNVLRRLSDYHQMPIKSIHAPCLLLTQRVWGREPWGKLVRSKEVAEELGADVVVVHPPFRWQRDYAREFVEGLGRMQEETDILFAVENMFPLKARGAEAGMYLPDWNPVDQDYPYVTLDLSHTAVSRSDALEMAGQLGDRLRHVHLADGVGITNKDEHLVPGRGNQPCGPMLEQLADDGYRGHIVLEVNTRRAATRAERMEDLAEALAFTRLHLAAAERTWEVTSGGEVSPRGAR</sequence>
<keyword evidence="4" id="KW-1185">Reference proteome</keyword>
<dbReference type="PANTHER" id="PTHR12110">
    <property type="entry name" value="HYDROXYPYRUVATE ISOMERASE"/>
    <property type="match status" value="1"/>
</dbReference>
<evidence type="ECO:0000256" key="1">
    <source>
        <dbReference type="SAM" id="MobiDB-lite"/>
    </source>
</evidence>
<keyword evidence="3" id="KW-0413">Isomerase</keyword>
<dbReference type="EMBL" id="WBMT01000003">
    <property type="protein sequence ID" value="KAB2351099.1"/>
    <property type="molecule type" value="Genomic_DNA"/>
</dbReference>
<dbReference type="Gene3D" id="3.20.20.150">
    <property type="entry name" value="Divalent-metal-dependent TIM barrel enzymes"/>
    <property type="match status" value="1"/>
</dbReference>
<dbReference type="InterPro" id="IPR013022">
    <property type="entry name" value="Xyl_isomerase-like_TIM-brl"/>
</dbReference>
<dbReference type="InterPro" id="IPR036237">
    <property type="entry name" value="Xyl_isomerase-like_sf"/>
</dbReference>